<keyword evidence="8 11" id="KW-1133">Transmembrane helix</keyword>
<dbReference type="Proteomes" id="UP000823388">
    <property type="component" value="Chromosome 6N"/>
</dbReference>
<feature type="transmembrane region" description="Helical" evidence="11">
    <location>
        <begin position="307"/>
        <end position="328"/>
    </location>
</feature>
<keyword evidence="4" id="KW-1070">Brassinosteroid signaling pathway</keyword>
<keyword evidence="5 11" id="KW-0812">Transmembrane</keyword>
<evidence type="ECO:0000256" key="10">
    <source>
        <dbReference type="ARBA" id="ARBA00023180"/>
    </source>
</evidence>
<dbReference type="FunFam" id="3.80.10.10:FF:000111">
    <property type="entry name" value="LRR receptor-like serine/threonine-protein kinase ERECTA"/>
    <property type="match status" value="1"/>
</dbReference>
<dbReference type="GO" id="GO:0009742">
    <property type="term" value="P:brassinosteroid mediated signaling pathway"/>
    <property type="evidence" value="ECO:0007669"/>
    <property type="project" value="UniProtKB-KW"/>
</dbReference>
<dbReference type="InterPro" id="IPR032675">
    <property type="entry name" value="LRR_dom_sf"/>
</dbReference>
<evidence type="ECO:0000256" key="9">
    <source>
        <dbReference type="ARBA" id="ARBA00023136"/>
    </source>
</evidence>
<name>A0A8T0QW97_PANVG</name>
<evidence type="ECO:0000256" key="3">
    <source>
        <dbReference type="ARBA" id="ARBA00022614"/>
    </source>
</evidence>
<evidence type="ECO:0000256" key="7">
    <source>
        <dbReference type="ARBA" id="ARBA00022737"/>
    </source>
</evidence>
<organism evidence="12 13">
    <name type="scientific">Panicum virgatum</name>
    <name type="common">Blackwell switchgrass</name>
    <dbReference type="NCBI Taxonomy" id="38727"/>
    <lineage>
        <taxon>Eukaryota</taxon>
        <taxon>Viridiplantae</taxon>
        <taxon>Streptophyta</taxon>
        <taxon>Embryophyta</taxon>
        <taxon>Tracheophyta</taxon>
        <taxon>Spermatophyta</taxon>
        <taxon>Magnoliopsida</taxon>
        <taxon>Liliopsida</taxon>
        <taxon>Poales</taxon>
        <taxon>Poaceae</taxon>
        <taxon>PACMAD clade</taxon>
        <taxon>Panicoideae</taxon>
        <taxon>Panicodae</taxon>
        <taxon>Paniceae</taxon>
        <taxon>Panicinae</taxon>
        <taxon>Panicum</taxon>
        <taxon>Panicum sect. Hiantes</taxon>
    </lineage>
</organism>
<keyword evidence="13" id="KW-1185">Reference proteome</keyword>
<dbReference type="Gene3D" id="3.80.10.10">
    <property type="entry name" value="Ribonuclease Inhibitor"/>
    <property type="match status" value="1"/>
</dbReference>
<evidence type="ECO:0000313" key="13">
    <source>
        <dbReference type="Proteomes" id="UP000823388"/>
    </source>
</evidence>
<gene>
    <name evidence="12" type="ORF">PVAP13_6NG104200</name>
</gene>
<evidence type="ECO:0000256" key="6">
    <source>
        <dbReference type="ARBA" id="ARBA00022729"/>
    </source>
</evidence>
<dbReference type="Pfam" id="PF00560">
    <property type="entry name" value="LRR_1"/>
    <property type="match status" value="8"/>
</dbReference>
<evidence type="ECO:0000256" key="11">
    <source>
        <dbReference type="SAM" id="Phobius"/>
    </source>
</evidence>
<evidence type="ECO:0000256" key="4">
    <source>
        <dbReference type="ARBA" id="ARBA00022626"/>
    </source>
</evidence>
<protein>
    <submittedName>
        <fullName evidence="12">Uncharacterized protein</fullName>
    </submittedName>
</protein>
<proteinExistence type="inferred from homology"/>
<evidence type="ECO:0000256" key="8">
    <source>
        <dbReference type="ARBA" id="ARBA00022989"/>
    </source>
</evidence>
<dbReference type="PANTHER" id="PTHR48063">
    <property type="entry name" value="LRR RECEPTOR-LIKE KINASE"/>
    <property type="match status" value="1"/>
</dbReference>
<dbReference type="PROSITE" id="PS51450">
    <property type="entry name" value="LRR"/>
    <property type="match status" value="1"/>
</dbReference>
<keyword evidence="10" id="KW-0325">Glycoprotein</keyword>
<comment type="caution">
    <text evidence="12">The sequence shown here is derived from an EMBL/GenBank/DDBJ whole genome shotgun (WGS) entry which is preliminary data.</text>
</comment>
<dbReference type="PANTHER" id="PTHR48063:SF9">
    <property type="entry name" value="LRR PROTEIN WM1.10"/>
    <property type="match status" value="1"/>
</dbReference>
<evidence type="ECO:0000313" key="12">
    <source>
        <dbReference type="EMBL" id="KAG2577537.1"/>
    </source>
</evidence>
<reference evidence="12" key="1">
    <citation type="submission" date="2020-05" db="EMBL/GenBank/DDBJ databases">
        <title>WGS assembly of Panicum virgatum.</title>
        <authorList>
            <person name="Lovell J.T."/>
            <person name="Jenkins J."/>
            <person name="Shu S."/>
            <person name="Juenger T.E."/>
            <person name="Schmutz J."/>
        </authorList>
    </citation>
    <scope>NUCLEOTIDE SEQUENCE</scope>
    <source>
        <strain evidence="12">AP13</strain>
    </source>
</reference>
<evidence type="ECO:0000256" key="1">
    <source>
        <dbReference type="ARBA" id="ARBA00004479"/>
    </source>
</evidence>
<keyword evidence="9 11" id="KW-0472">Membrane</keyword>
<dbReference type="PRINTS" id="PR00019">
    <property type="entry name" value="LEURICHRPT"/>
</dbReference>
<keyword evidence="3" id="KW-0433">Leucine-rich repeat</keyword>
<dbReference type="AlphaFoldDB" id="A0A8T0QW97"/>
<dbReference type="SUPFAM" id="SSF52047">
    <property type="entry name" value="RNI-like"/>
    <property type="match status" value="1"/>
</dbReference>
<evidence type="ECO:0000256" key="5">
    <source>
        <dbReference type="ARBA" id="ARBA00022692"/>
    </source>
</evidence>
<comment type="similarity">
    <text evidence="2">Belongs to the RLP family.</text>
</comment>
<dbReference type="InterPro" id="IPR001611">
    <property type="entry name" value="Leu-rich_rpt"/>
</dbReference>
<keyword evidence="6" id="KW-0732">Signal</keyword>
<dbReference type="GO" id="GO:0016020">
    <property type="term" value="C:membrane"/>
    <property type="evidence" value="ECO:0007669"/>
    <property type="project" value="UniProtKB-SubCell"/>
</dbReference>
<comment type="subcellular location">
    <subcellularLocation>
        <location evidence="1">Membrane</location>
        <topology evidence="1">Single-pass type I membrane protein</topology>
    </subcellularLocation>
</comment>
<evidence type="ECO:0000256" key="2">
    <source>
        <dbReference type="ARBA" id="ARBA00009592"/>
    </source>
</evidence>
<dbReference type="EMBL" id="CM029048">
    <property type="protein sequence ID" value="KAG2577537.1"/>
    <property type="molecule type" value="Genomic_DNA"/>
</dbReference>
<keyword evidence="7" id="KW-0677">Repeat</keyword>
<sequence length="365" mass="40444">MDLDVSNNLLEGEIPQCFQGIPLLFFMLSNNNLSGLFPKFFRNNSDLVILDIARNTFSGLLPTWIGGMTAYQCECSHLQILSLSHNTFSGNIPPEITYLHWLQYLDLSGNNLSGVIPYNLSNLTSMTLRGYLDEDITIASQFKEVLLITTKGRQLGYGKGLSYFVGIDLSGNSLTGEIPRDITALDALVNLNLSSNHLSGTIPCKIGAMKSLESLDLSKNNLSGQIPSRLSSLTYLSYLNLSYNNLSGRIPSGNQLATLNTDNLALMYVGNSGLCGPPLPINCSSENGTIINGYQTSSWKEVKLLPFYFGFGLGHLVGLWMVFCGLLFKKTWRAAYFRYVDKLYDRIHVFAAIKWAHMTRKASLK</sequence>
<dbReference type="InterPro" id="IPR046956">
    <property type="entry name" value="RLP23-like"/>
</dbReference>
<accession>A0A8T0QW97</accession>